<feature type="region of interest" description="Disordered" evidence="2">
    <location>
        <begin position="1"/>
        <end position="94"/>
    </location>
</feature>
<evidence type="ECO:0000313" key="3">
    <source>
        <dbReference type="EMBL" id="CEL67602.1"/>
    </source>
</evidence>
<dbReference type="Pfam" id="PF14753">
    <property type="entry name" value="FAM221"/>
    <property type="match status" value="1"/>
</dbReference>
<dbReference type="InterPro" id="IPR026755">
    <property type="entry name" value="Fam221a/b"/>
</dbReference>
<feature type="region of interest" description="Disordered" evidence="2">
    <location>
        <begin position="392"/>
        <end position="416"/>
    </location>
</feature>
<gene>
    <name evidence="3" type="ORF">BN1204_033990</name>
</gene>
<organism evidence="3">
    <name type="scientific">Neospora caninum (strain Liverpool)</name>
    <dbReference type="NCBI Taxonomy" id="572307"/>
    <lineage>
        <taxon>Eukaryota</taxon>
        <taxon>Sar</taxon>
        <taxon>Alveolata</taxon>
        <taxon>Apicomplexa</taxon>
        <taxon>Conoidasida</taxon>
        <taxon>Coccidia</taxon>
        <taxon>Eucoccidiorida</taxon>
        <taxon>Eimeriorina</taxon>
        <taxon>Sarcocystidae</taxon>
        <taxon>Neospora</taxon>
    </lineage>
</organism>
<protein>
    <submittedName>
        <fullName evidence="3">Uncharacterized protein</fullName>
    </submittedName>
</protein>
<evidence type="ECO:0000256" key="2">
    <source>
        <dbReference type="SAM" id="MobiDB-lite"/>
    </source>
</evidence>
<dbReference type="EMBL" id="LN714483">
    <property type="protein sequence ID" value="CEL67602.1"/>
    <property type="molecule type" value="Genomic_DNA"/>
</dbReference>
<feature type="compositionally biased region" description="Polar residues" evidence="2">
    <location>
        <begin position="28"/>
        <end position="45"/>
    </location>
</feature>
<dbReference type="PANTHER" id="PTHR31214:SF3">
    <property type="entry name" value="PROTEIN FAM221B"/>
    <property type="match status" value="1"/>
</dbReference>
<feature type="compositionally biased region" description="Polar residues" evidence="2">
    <location>
        <begin position="397"/>
        <end position="410"/>
    </location>
</feature>
<dbReference type="AlphaFoldDB" id="A0A0F7UH60"/>
<comment type="similarity">
    <text evidence="1">Belongs to the FAM221 family.</text>
</comment>
<name>A0A0F7UH60_NEOCL</name>
<proteinExistence type="inferred from homology"/>
<sequence>MSNAARDGKLSSTAARWNRAAGSKPQGFLNSRQPPDLVPSTSASDNGRRRPTGLGTSTCPVYGSPVGSASPQLNRKPGATRLSQKEGISNNPVRVSRRCSLPLSREDASLTTSRGLPGSCAATAFTKLKREPQQKRACISSHKKIQGVASTSQAAVTILQDGIQRYGPSAGSEHMLRAELAAAEEAIRTGLYSVWRNEYVIDKTKYGRPYRTDNGLDITDYHECFRICSSSRCFCGHSYKAHRLPLPIVARQENGAHRTRPAIPRFPPSCSECHCSEYRFIPDHPDAIAEPWLSRRAGFEASAWAAKCQCKHTHLTHDVNPPHRCRERGCGCSGYTSAWECLICDGKWQDHVTIVETAAERSAANRAVGPDFMPLNEMPELQERFSEMRLADRSALPSEQTNKGTAQIVSRLTPDE</sequence>
<reference evidence="3" key="1">
    <citation type="journal article" date="2015" name="PLoS ONE">
        <title>Comprehensive Evaluation of Toxoplasma gondii VEG and Neospora caninum LIV Genomes with Tachyzoite Stage Transcriptome and Proteome Defines Novel Transcript Features.</title>
        <authorList>
            <person name="Ramaprasad A."/>
            <person name="Mourier T."/>
            <person name="Naeem R."/>
            <person name="Malas T.B."/>
            <person name="Moussa E."/>
            <person name="Panigrahi A."/>
            <person name="Vermont S.J."/>
            <person name="Otto T.D."/>
            <person name="Wastling J."/>
            <person name="Pain A."/>
        </authorList>
    </citation>
    <scope>NUCLEOTIDE SEQUENCE</scope>
    <source>
        <strain evidence="3">Liverpool</strain>
    </source>
</reference>
<dbReference type="PANTHER" id="PTHR31214">
    <property type="entry name" value="PROTEIN FAM221A-RELATED"/>
    <property type="match status" value="1"/>
</dbReference>
<accession>A0A0F7UH60</accession>
<evidence type="ECO:0000256" key="1">
    <source>
        <dbReference type="ARBA" id="ARBA00011026"/>
    </source>
</evidence>